<proteinExistence type="predicted"/>
<dbReference type="Pfam" id="PF00668">
    <property type="entry name" value="Condensation"/>
    <property type="match status" value="1"/>
</dbReference>
<dbReference type="Proteomes" id="UP000587527">
    <property type="component" value="Unassembled WGS sequence"/>
</dbReference>
<dbReference type="InterPro" id="IPR023213">
    <property type="entry name" value="CAT-like_dom_sf"/>
</dbReference>
<reference evidence="2 3" key="1">
    <citation type="submission" date="2020-08" db="EMBL/GenBank/DDBJ databases">
        <title>Sequencing the genomes of 1000 actinobacteria strains.</title>
        <authorList>
            <person name="Klenk H.-P."/>
        </authorList>
    </citation>
    <scope>NUCLEOTIDE SEQUENCE [LARGE SCALE GENOMIC DNA]</scope>
    <source>
        <strain evidence="2 3">DSM 45362</strain>
    </source>
</reference>
<organism evidence="2 3">
    <name type="scientific">Allocatelliglobosispora scoriae</name>
    <dbReference type="NCBI Taxonomy" id="643052"/>
    <lineage>
        <taxon>Bacteria</taxon>
        <taxon>Bacillati</taxon>
        <taxon>Actinomycetota</taxon>
        <taxon>Actinomycetes</taxon>
        <taxon>Micromonosporales</taxon>
        <taxon>Micromonosporaceae</taxon>
        <taxon>Allocatelliglobosispora</taxon>
    </lineage>
</organism>
<dbReference type="GO" id="GO:0005737">
    <property type="term" value="C:cytoplasm"/>
    <property type="evidence" value="ECO:0007669"/>
    <property type="project" value="TreeGrafter"/>
</dbReference>
<name>A0A841C1G5_9ACTN</name>
<dbReference type="GO" id="GO:0003824">
    <property type="term" value="F:catalytic activity"/>
    <property type="evidence" value="ECO:0007669"/>
    <property type="project" value="InterPro"/>
</dbReference>
<dbReference type="GO" id="GO:0044550">
    <property type="term" value="P:secondary metabolite biosynthetic process"/>
    <property type="evidence" value="ECO:0007669"/>
    <property type="project" value="TreeGrafter"/>
</dbReference>
<gene>
    <name evidence="2" type="ORF">F4553_006145</name>
</gene>
<dbReference type="InterPro" id="IPR001242">
    <property type="entry name" value="Condensation_dom"/>
</dbReference>
<dbReference type="GO" id="GO:0031177">
    <property type="term" value="F:phosphopantetheine binding"/>
    <property type="evidence" value="ECO:0007669"/>
    <property type="project" value="TreeGrafter"/>
</dbReference>
<sequence length="425" mass="47045">MTTITQAPLTYAQQLVLRLEQGTPGSVLGPRFLVRVAFTVRHEIDLEVLRQAVGDVVARHDALRTIVTADGLRVLPPMPGRLIVEEIDDVDAFLARASEDDYPSGEPPLLWVRLGRCTGGESILVIVAHHIAADGWSLPLLARDLVDAYTGRSRGGEPFEADVMQYASVAEDDFSDDWQATISRALPYWRERLVGTEQLMLPVPTPAPPGPQSTIRFRIPAELWPRLVTAARRSRTTPATMLFTAFVATIYPDQRDVVVPIITSGRQPSEWYTVGLMINVLWLRVTRDDPADLRETLRRADRTCREAYAHDIPLLRVLGEAPGLAKVAFRPRPVIEATYPAFQVIPTSPIGPVSSDPTLVLEPIAEDRQPGLPAPASLAWSMRLDETVNGYVTFDSHLYSPEWIDEHIERYLMVLAELADGGGAA</sequence>
<dbReference type="RefSeq" id="WP_184842769.1">
    <property type="nucleotide sequence ID" value="NZ_JACHMN010000003.1"/>
</dbReference>
<evidence type="ECO:0000313" key="2">
    <source>
        <dbReference type="EMBL" id="MBB5872711.1"/>
    </source>
</evidence>
<dbReference type="GO" id="GO:0043041">
    <property type="term" value="P:amino acid activation for nonribosomal peptide biosynthetic process"/>
    <property type="evidence" value="ECO:0007669"/>
    <property type="project" value="TreeGrafter"/>
</dbReference>
<protein>
    <recommendedName>
        <fullName evidence="1">Condensation domain-containing protein</fullName>
    </recommendedName>
</protein>
<dbReference type="AlphaFoldDB" id="A0A841C1G5"/>
<accession>A0A841C1G5</accession>
<feature type="domain" description="Condensation" evidence="1">
    <location>
        <begin position="6"/>
        <end position="311"/>
    </location>
</feature>
<dbReference type="GO" id="GO:0008610">
    <property type="term" value="P:lipid biosynthetic process"/>
    <property type="evidence" value="ECO:0007669"/>
    <property type="project" value="UniProtKB-ARBA"/>
</dbReference>
<dbReference type="Gene3D" id="3.30.559.30">
    <property type="entry name" value="Nonribosomal peptide synthetase, condensation domain"/>
    <property type="match status" value="1"/>
</dbReference>
<dbReference type="Gene3D" id="3.30.559.10">
    <property type="entry name" value="Chloramphenicol acetyltransferase-like domain"/>
    <property type="match status" value="1"/>
</dbReference>
<evidence type="ECO:0000259" key="1">
    <source>
        <dbReference type="Pfam" id="PF00668"/>
    </source>
</evidence>
<keyword evidence="3" id="KW-1185">Reference proteome</keyword>
<dbReference type="SUPFAM" id="SSF52777">
    <property type="entry name" value="CoA-dependent acyltransferases"/>
    <property type="match status" value="2"/>
</dbReference>
<dbReference type="EMBL" id="JACHMN010000003">
    <property type="protein sequence ID" value="MBB5872711.1"/>
    <property type="molecule type" value="Genomic_DNA"/>
</dbReference>
<dbReference type="PANTHER" id="PTHR45527:SF1">
    <property type="entry name" value="FATTY ACID SYNTHASE"/>
    <property type="match status" value="1"/>
</dbReference>
<evidence type="ECO:0000313" key="3">
    <source>
        <dbReference type="Proteomes" id="UP000587527"/>
    </source>
</evidence>
<dbReference type="PANTHER" id="PTHR45527">
    <property type="entry name" value="NONRIBOSOMAL PEPTIDE SYNTHETASE"/>
    <property type="match status" value="1"/>
</dbReference>
<comment type="caution">
    <text evidence="2">The sequence shown here is derived from an EMBL/GenBank/DDBJ whole genome shotgun (WGS) entry which is preliminary data.</text>
</comment>